<dbReference type="EMBL" id="CZQE01000122">
    <property type="protein sequence ID" value="CUS44236.1"/>
    <property type="molecule type" value="Genomic_DNA"/>
</dbReference>
<sequence length="199" mass="21510">MHPNKAFRFDSDAAMLDWAVERGFAHILAATADGPMVAHAPIAPAGEAAVRFHIARANRIAPLLDGARVVLSIAGPDGYITPNWYADPVQQVPTWNYVAVEIEGTARVLDEDGLIEQLDTLAAIHEPRVIPENPWTRAKMEDARFRAMLRAIIGFEVTIEAVRGTNKLGQNKSGADRNGAVDGLAHTGNTALADLMRNA</sequence>
<dbReference type="PANTHER" id="PTHR35802">
    <property type="entry name" value="PROTEASE SYNTHASE AND SPORULATION PROTEIN PAI 2"/>
    <property type="match status" value="1"/>
</dbReference>
<reference evidence="1" key="1">
    <citation type="submission" date="2015-10" db="EMBL/GenBank/DDBJ databases">
        <authorList>
            <person name="Gilbert D.G."/>
        </authorList>
    </citation>
    <scope>NUCLEOTIDE SEQUENCE</scope>
</reference>
<dbReference type="Gene3D" id="2.30.110.10">
    <property type="entry name" value="Electron Transport, Fmn-binding Protein, Chain A"/>
    <property type="match status" value="1"/>
</dbReference>
<dbReference type="PANTHER" id="PTHR35802:SF1">
    <property type="entry name" value="PROTEASE SYNTHASE AND SPORULATION PROTEIN PAI 2"/>
    <property type="match status" value="1"/>
</dbReference>
<dbReference type="InterPro" id="IPR007396">
    <property type="entry name" value="TR_PAI2-type"/>
</dbReference>
<dbReference type="SUPFAM" id="SSF50475">
    <property type="entry name" value="FMN-binding split barrel"/>
    <property type="match status" value="1"/>
</dbReference>
<dbReference type="PIRSF" id="PIRSF010372">
    <property type="entry name" value="PaiB"/>
    <property type="match status" value="1"/>
</dbReference>
<name>A0A170PNI6_9ZZZZ</name>
<gene>
    <name evidence="1" type="ORF">MGWOODY_Smn2201</name>
</gene>
<organism evidence="1">
    <name type="scientific">hydrothermal vent metagenome</name>
    <dbReference type="NCBI Taxonomy" id="652676"/>
    <lineage>
        <taxon>unclassified sequences</taxon>
        <taxon>metagenomes</taxon>
        <taxon>ecological metagenomes</taxon>
    </lineage>
</organism>
<accession>A0A170PNI6</accession>
<protein>
    <submittedName>
        <fullName evidence="1">Transcriptional regulator</fullName>
    </submittedName>
</protein>
<dbReference type="InterPro" id="IPR012349">
    <property type="entry name" value="Split_barrel_FMN-bd"/>
</dbReference>
<dbReference type="AlphaFoldDB" id="A0A170PNI6"/>
<evidence type="ECO:0000313" key="1">
    <source>
        <dbReference type="EMBL" id="CUS44236.1"/>
    </source>
</evidence>
<proteinExistence type="predicted"/>
<dbReference type="Pfam" id="PF04299">
    <property type="entry name" value="FMN_bind_2"/>
    <property type="match status" value="1"/>
</dbReference>